<protein>
    <recommendedName>
        <fullName evidence="6">Alpha/beta superfamily hydrolase</fullName>
    </recommendedName>
</protein>
<keyword evidence="5" id="KW-1185">Reference proteome</keyword>
<name>A0A4R6SX73_9SPHI</name>
<dbReference type="InterPro" id="IPR029058">
    <property type="entry name" value="AB_hydrolase_fold"/>
</dbReference>
<accession>A0A4R6SX73</accession>
<dbReference type="Pfam" id="PF00756">
    <property type="entry name" value="Esterase"/>
    <property type="match status" value="2"/>
</dbReference>
<dbReference type="InterPro" id="IPR000801">
    <property type="entry name" value="Esterase-like"/>
</dbReference>
<evidence type="ECO:0000256" key="2">
    <source>
        <dbReference type="ARBA" id="ARBA00022801"/>
    </source>
</evidence>
<keyword evidence="2" id="KW-0378">Hydrolase</keyword>
<organism evidence="4 5">
    <name type="scientific">Pedobacter metabolipauper</name>
    <dbReference type="NCBI Taxonomy" id="425513"/>
    <lineage>
        <taxon>Bacteria</taxon>
        <taxon>Pseudomonadati</taxon>
        <taxon>Bacteroidota</taxon>
        <taxon>Sphingobacteriia</taxon>
        <taxon>Sphingobacteriales</taxon>
        <taxon>Sphingobacteriaceae</taxon>
        <taxon>Pedobacter</taxon>
    </lineage>
</organism>
<dbReference type="Gene3D" id="3.40.50.1820">
    <property type="entry name" value="alpha/beta hydrolase"/>
    <property type="match status" value="1"/>
</dbReference>
<evidence type="ECO:0000256" key="1">
    <source>
        <dbReference type="ARBA" id="ARBA00005622"/>
    </source>
</evidence>
<dbReference type="InterPro" id="IPR052558">
    <property type="entry name" value="Siderophore_Hydrolase_D"/>
</dbReference>
<dbReference type="AlphaFoldDB" id="A0A4R6SX73"/>
<dbReference type="RefSeq" id="WP_133574115.1">
    <property type="nucleotide sequence ID" value="NZ_SNYC01000003.1"/>
</dbReference>
<comment type="caution">
    <text evidence="4">The sequence shown here is derived from an EMBL/GenBank/DDBJ whole genome shotgun (WGS) entry which is preliminary data.</text>
</comment>
<dbReference type="PANTHER" id="PTHR40841:SF2">
    <property type="entry name" value="SIDEROPHORE-DEGRADING ESTERASE (EUROFUNG)"/>
    <property type="match status" value="1"/>
</dbReference>
<dbReference type="GO" id="GO:0016788">
    <property type="term" value="F:hydrolase activity, acting on ester bonds"/>
    <property type="evidence" value="ECO:0007669"/>
    <property type="project" value="TreeGrafter"/>
</dbReference>
<evidence type="ECO:0000313" key="5">
    <source>
        <dbReference type="Proteomes" id="UP000295620"/>
    </source>
</evidence>
<feature type="signal peptide" evidence="3">
    <location>
        <begin position="1"/>
        <end position="21"/>
    </location>
</feature>
<gene>
    <name evidence="4" type="ORF">ATK78_0108</name>
</gene>
<dbReference type="SUPFAM" id="SSF53474">
    <property type="entry name" value="alpha/beta-Hydrolases"/>
    <property type="match status" value="1"/>
</dbReference>
<evidence type="ECO:0000256" key="3">
    <source>
        <dbReference type="SAM" id="SignalP"/>
    </source>
</evidence>
<dbReference type="PANTHER" id="PTHR40841">
    <property type="entry name" value="SIDEROPHORE TRIACETYLFUSARININE C ESTERASE"/>
    <property type="match status" value="1"/>
</dbReference>
<dbReference type="EMBL" id="SNYC01000003">
    <property type="protein sequence ID" value="TDQ10996.1"/>
    <property type="molecule type" value="Genomic_DNA"/>
</dbReference>
<feature type="chain" id="PRO_5020329803" description="Alpha/beta superfamily hydrolase" evidence="3">
    <location>
        <begin position="22"/>
        <end position="296"/>
    </location>
</feature>
<sequence>MKRICLKISSIIFFVMTLLVAAKSFGQDKNPNLITTKEHTIKSSFNQKFYQLYVSLPKAYSAVDTIHYPVLYVLDGKFSFTSFYSIREVLNLGKEIKDVIIVAIENSVQTDADWFAERYYDFTPSSIPGSDIQWTKMMSIPDGKLRSGGADLFLTTLQKDILPFMDKHYKTNTDRALSGHSLGGLFAGYCLLKKPELFKRYGINSPSFWWNNNEILSLKDPLSKENSPVSANVFFSVGALEGEMMVGPLTAFIDSLKKHNSGITMTSQIFEGETHLSVVPACSSRTLKVLYGANVK</sequence>
<dbReference type="OrthoDB" id="9784036at2"/>
<comment type="similarity">
    <text evidence="1">Belongs to the esterase D family.</text>
</comment>
<evidence type="ECO:0008006" key="6">
    <source>
        <dbReference type="Google" id="ProtNLM"/>
    </source>
</evidence>
<keyword evidence="3" id="KW-0732">Signal</keyword>
<proteinExistence type="inferred from homology"/>
<dbReference type="Proteomes" id="UP000295620">
    <property type="component" value="Unassembled WGS sequence"/>
</dbReference>
<reference evidence="4 5" key="1">
    <citation type="submission" date="2019-03" db="EMBL/GenBank/DDBJ databases">
        <title>Genomic Encyclopedia of Archaeal and Bacterial Type Strains, Phase II (KMG-II): from individual species to whole genera.</title>
        <authorList>
            <person name="Goeker M."/>
        </authorList>
    </citation>
    <scope>NUCLEOTIDE SEQUENCE [LARGE SCALE GENOMIC DNA]</scope>
    <source>
        <strain evidence="4 5">DSM 19035</strain>
    </source>
</reference>
<evidence type="ECO:0000313" key="4">
    <source>
        <dbReference type="EMBL" id="TDQ10996.1"/>
    </source>
</evidence>